<evidence type="ECO:0000259" key="8">
    <source>
        <dbReference type="Pfam" id="PF00849"/>
    </source>
</evidence>
<accession>A0A1G5FZV8</accession>
<evidence type="ECO:0000256" key="3">
    <source>
        <dbReference type="ARBA" id="ARBA00023235"/>
    </source>
</evidence>
<dbReference type="PROSITE" id="PS50889">
    <property type="entry name" value="S4"/>
    <property type="match status" value="1"/>
</dbReference>
<feature type="compositionally biased region" description="Low complexity" evidence="7">
    <location>
        <begin position="9"/>
        <end position="23"/>
    </location>
</feature>
<dbReference type="EMBL" id="FMVM01000005">
    <property type="protein sequence ID" value="SCY44118.1"/>
    <property type="molecule type" value="Genomic_DNA"/>
</dbReference>
<evidence type="ECO:0000256" key="7">
    <source>
        <dbReference type="SAM" id="MobiDB-lite"/>
    </source>
</evidence>
<dbReference type="AlphaFoldDB" id="A0A1G5FZV8"/>
<comment type="catalytic activity">
    <reaction evidence="1 6">
        <text>a uridine in RNA = a pseudouridine in RNA</text>
        <dbReference type="Rhea" id="RHEA:48348"/>
        <dbReference type="Rhea" id="RHEA-COMP:12068"/>
        <dbReference type="Rhea" id="RHEA-COMP:12069"/>
        <dbReference type="ChEBI" id="CHEBI:65314"/>
        <dbReference type="ChEBI" id="CHEBI:65315"/>
    </reaction>
</comment>
<dbReference type="STRING" id="582692.SAMN05720606_1057"/>
<dbReference type="CDD" id="cd02869">
    <property type="entry name" value="PseudoU_synth_RluA_like"/>
    <property type="match status" value="1"/>
</dbReference>
<dbReference type="EC" id="5.4.99.-" evidence="6"/>
<comment type="function">
    <text evidence="6">Responsible for synthesis of pseudouridine from uracil.</text>
</comment>
<dbReference type="GO" id="GO:0009982">
    <property type="term" value="F:pseudouridine synthase activity"/>
    <property type="evidence" value="ECO:0007669"/>
    <property type="project" value="InterPro"/>
</dbReference>
<keyword evidence="10" id="KW-1185">Reference proteome</keyword>
<feature type="compositionally biased region" description="Basic and acidic residues" evidence="7">
    <location>
        <begin position="86"/>
        <end position="96"/>
    </location>
</feature>
<keyword evidence="5" id="KW-0694">RNA-binding</keyword>
<dbReference type="PANTHER" id="PTHR21600:SF44">
    <property type="entry name" value="RIBOSOMAL LARGE SUBUNIT PSEUDOURIDINE SYNTHASE D"/>
    <property type="match status" value="1"/>
</dbReference>
<evidence type="ECO:0000313" key="9">
    <source>
        <dbReference type="EMBL" id="SCY44118.1"/>
    </source>
</evidence>
<proteinExistence type="inferred from homology"/>
<dbReference type="InterPro" id="IPR006224">
    <property type="entry name" value="PsdUridine_synth_RluA-like_CS"/>
</dbReference>
<feature type="compositionally biased region" description="Polar residues" evidence="7">
    <location>
        <begin position="29"/>
        <end position="40"/>
    </location>
</feature>
<reference evidence="10" key="1">
    <citation type="submission" date="2016-10" db="EMBL/GenBank/DDBJ databases">
        <authorList>
            <person name="Varghese N."/>
            <person name="Submissions S."/>
        </authorList>
    </citation>
    <scope>NUCLEOTIDE SEQUENCE [LARGE SCALE GENOMIC DNA]</scope>
    <source>
        <strain evidence="10">BL9</strain>
    </source>
</reference>
<dbReference type="InterPro" id="IPR006145">
    <property type="entry name" value="PsdUridine_synth_RsuA/RluA"/>
</dbReference>
<dbReference type="InterPro" id="IPR006225">
    <property type="entry name" value="PsdUridine_synth_RluC/D"/>
</dbReference>
<dbReference type="Pfam" id="PF00849">
    <property type="entry name" value="PseudoU_synth_2"/>
    <property type="match status" value="1"/>
</dbReference>
<keyword evidence="3 6" id="KW-0413">Isomerase</keyword>
<dbReference type="RefSeq" id="WP_244159252.1">
    <property type="nucleotide sequence ID" value="NZ_FMVM01000005.1"/>
</dbReference>
<dbReference type="PANTHER" id="PTHR21600">
    <property type="entry name" value="MITOCHONDRIAL RNA PSEUDOURIDINE SYNTHASE"/>
    <property type="match status" value="1"/>
</dbReference>
<dbReference type="GO" id="GO:0000455">
    <property type="term" value="P:enzyme-directed rRNA pseudouridine synthesis"/>
    <property type="evidence" value="ECO:0007669"/>
    <property type="project" value="TreeGrafter"/>
</dbReference>
<dbReference type="GO" id="GO:0003723">
    <property type="term" value="F:RNA binding"/>
    <property type="evidence" value="ECO:0007669"/>
    <property type="project" value="UniProtKB-KW"/>
</dbReference>
<evidence type="ECO:0000313" key="10">
    <source>
        <dbReference type="Proteomes" id="UP000198538"/>
    </source>
</evidence>
<dbReference type="Proteomes" id="UP000198538">
    <property type="component" value="Unassembled WGS sequence"/>
</dbReference>
<dbReference type="PROSITE" id="PS01129">
    <property type="entry name" value="PSI_RLU"/>
    <property type="match status" value="1"/>
</dbReference>
<dbReference type="Gene3D" id="3.30.2350.10">
    <property type="entry name" value="Pseudouridine synthase"/>
    <property type="match status" value="1"/>
</dbReference>
<gene>
    <name evidence="9" type="ORF">SAMN05720606_1057</name>
</gene>
<dbReference type="NCBIfam" id="TIGR00005">
    <property type="entry name" value="rluA_subfam"/>
    <property type="match status" value="1"/>
</dbReference>
<name>A0A1G5FZV8_9BACL</name>
<sequence>MNKRKRSTGGISAKGKSYGGSSKPRPGRFNTSSSKPNSPRSGEDTSKVSASHSSVAPAKNGGKGSKPAKPAKPATASKRPGNAHYRKSEPPRQYKVTEPDELLNFLLKHIKSGRNAVKSILGRGQVSIDEKVVTKFNEPLLPGQIVSISKEGAVAAPSLTGINILHEDDDIIVIRKEAGLLSIAADKSDDLTAYRQLMSHVRRTNELNRIFIVHRLDRDTSGVMMFAKSEEVQQQLQNNWKENVQDRVYVALVEGAVAQEEGTISSWLKETKTLKMYSSSRPNDGQHAVTHYKRLKSNREFSLLEVRLETGRKNQIRVHMEDLGHPIAGDRKYGARTRDLGRLGLHARVLSFIHPTTGKLMTFETDIPKPFLYPFRGEATPAQ</sequence>
<evidence type="ECO:0000256" key="5">
    <source>
        <dbReference type="PROSITE-ProRule" id="PRU00182"/>
    </source>
</evidence>
<feature type="active site" evidence="4">
    <location>
        <position position="217"/>
    </location>
</feature>
<feature type="domain" description="Pseudouridine synthase RsuA/RluA-like" evidence="8">
    <location>
        <begin position="170"/>
        <end position="321"/>
    </location>
</feature>
<dbReference type="GO" id="GO:0140098">
    <property type="term" value="F:catalytic activity, acting on RNA"/>
    <property type="evidence" value="ECO:0007669"/>
    <property type="project" value="UniProtKB-ARBA"/>
</dbReference>
<comment type="similarity">
    <text evidence="2 6">Belongs to the pseudouridine synthase RluA family.</text>
</comment>
<evidence type="ECO:0000256" key="2">
    <source>
        <dbReference type="ARBA" id="ARBA00010876"/>
    </source>
</evidence>
<dbReference type="InterPro" id="IPR050188">
    <property type="entry name" value="RluA_PseudoU_synthase"/>
</dbReference>
<dbReference type="SUPFAM" id="SSF55120">
    <property type="entry name" value="Pseudouridine synthase"/>
    <property type="match status" value="1"/>
</dbReference>
<feature type="region of interest" description="Disordered" evidence="7">
    <location>
        <begin position="1"/>
        <end position="96"/>
    </location>
</feature>
<evidence type="ECO:0000256" key="4">
    <source>
        <dbReference type="PIRSR" id="PIRSR606225-1"/>
    </source>
</evidence>
<protein>
    <recommendedName>
        <fullName evidence="6">Pseudouridine synthase</fullName>
        <ecNumber evidence="6">5.4.99.-</ecNumber>
    </recommendedName>
</protein>
<dbReference type="InterPro" id="IPR020103">
    <property type="entry name" value="PsdUridine_synth_cat_dom_sf"/>
</dbReference>
<dbReference type="CDD" id="cd00165">
    <property type="entry name" value="S4"/>
    <property type="match status" value="1"/>
</dbReference>
<feature type="compositionally biased region" description="Low complexity" evidence="7">
    <location>
        <begin position="56"/>
        <end position="78"/>
    </location>
</feature>
<evidence type="ECO:0000256" key="6">
    <source>
        <dbReference type="RuleBase" id="RU362028"/>
    </source>
</evidence>
<organism evidence="9 10">
    <name type="scientific">Paenibacillus polysaccharolyticus</name>
    <dbReference type="NCBI Taxonomy" id="582692"/>
    <lineage>
        <taxon>Bacteria</taxon>
        <taxon>Bacillati</taxon>
        <taxon>Bacillota</taxon>
        <taxon>Bacilli</taxon>
        <taxon>Bacillales</taxon>
        <taxon>Paenibacillaceae</taxon>
        <taxon>Paenibacillus</taxon>
    </lineage>
</organism>
<evidence type="ECO:0000256" key="1">
    <source>
        <dbReference type="ARBA" id="ARBA00000073"/>
    </source>
</evidence>